<protein>
    <submittedName>
        <fullName evidence="1">Uncharacterized protein</fullName>
    </submittedName>
</protein>
<sequence>MPCTSLQTDNILDDFDLDSFPLGQSRTVEVNVSLTNDLEDTVKFMVFLTDEKAPLHYRILKFEKLSGLSRNDNNFYVKLMLSVNARQTLPLIGGHDFKHSVLLTRFLKSVYNIIPPLPRYVATWDVSVLLRYLLKMYPLHQLDLKDLT</sequence>
<reference evidence="1 2" key="1">
    <citation type="submission" date="2022-12" db="EMBL/GenBank/DDBJ databases">
        <title>Chromosome-level genome of Tegillarca granosa.</title>
        <authorList>
            <person name="Kim J."/>
        </authorList>
    </citation>
    <scope>NUCLEOTIDE SEQUENCE [LARGE SCALE GENOMIC DNA]</scope>
    <source>
        <strain evidence="1">Teg-2019</strain>
        <tissue evidence="1">Adductor muscle</tissue>
    </source>
</reference>
<organism evidence="1 2">
    <name type="scientific">Tegillarca granosa</name>
    <name type="common">Malaysian cockle</name>
    <name type="synonym">Anadara granosa</name>
    <dbReference type="NCBI Taxonomy" id="220873"/>
    <lineage>
        <taxon>Eukaryota</taxon>
        <taxon>Metazoa</taxon>
        <taxon>Spiralia</taxon>
        <taxon>Lophotrochozoa</taxon>
        <taxon>Mollusca</taxon>
        <taxon>Bivalvia</taxon>
        <taxon>Autobranchia</taxon>
        <taxon>Pteriomorphia</taxon>
        <taxon>Arcoida</taxon>
        <taxon>Arcoidea</taxon>
        <taxon>Arcidae</taxon>
        <taxon>Tegillarca</taxon>
    </lineage>
</organism>
<comment type="caution">
    <text evidence="1">The sequence shown here is derived from an EMBL/GenBank/DDBJ whole genome shotgun (WGS) entry which is preliminary data.</text>
</comment>
<evidence type="ECO:0000313" key="1">
    <source>
        <dbReference type="EMBL" id="KAJ8302327.1"/>
    </source>
</evidence>
<dbReference type="Proteomes" id="UP001217089">
    <property type="component" value="Unassembled WGS sequence"/>
</dbReference>
<proteinExistence type="predicted"/>
<keyword evidence="2" id="KW-1185">Reference proteome</keyword>
<dbReference type="EMBL" id="JARBDR010000918">
    <property type="protein sequence ID" value="KAJ8302327.1"/>
    <property type="molecule type" value="Genomic_DNA"/>
</dbReference>
<evidence type="ECO:0000313" key="2">
    <source>
        <dbReference type="Proteomes" id="UP001217089"/>
    </source>
</evidence>
<name>A0ABQ9EEJ3_TEGGR</name>
<gene>
    <name evidence="1" type="ORF">KUTeg_021314</name>
</gene>
<accession>A0ABQ9EEJ3</accession>